<keyword evidence="2" id="KW-1185">Reference proteome</keyword>
<evidence type="ECO:0000313" key="2">
    <source>
        <dbReference type="Proteomes" id="UP001164250"/>
    </source>
</evidence>
<dbReference type="Proteomes" id="UP001164250">
    <property type="component" value="Chromosome 6"/>
</dbReference>
<gene>
    <name evidence="1" type="ORF">Patl1_17170</name>
</gene>
<protein>
    <submittedName>
        <fullName evidence="1">Uncharacterized protein</fullName>
    </submittedName>
</protein>
<name>A0ACC1B8A7_9ROSI</name>
<accession>A0ACC1B8A7</accession>
<proteinExistence type="predicted"/>
<dbReference type="EMBL" id="CM047902">
    <property type="protein sequence ID" value="KAJ0095205.1"/>
    <property type="molecule type" value="Genomic_DNA"/>
</dbReference>
<evidence type="ECO:0000313" key="1">
    <source>
        <dbReference type="EMBL" id="KAJ0095205.1"/>
    </source>
</evidence>
<reference evidence="2" key="1">
    <citation type="journal article" date="2023" name="G3 (Bethesda)">
        <title>Genome assembly and association tests identify interacting loci associated with vigor, precocity, and sex in interspecific pistachio rootstocks.</title>
        <authorList>
            <person name="Palmer W."/>
            <person name="Jacygrad E."/>
            <person name="Sagayaradj S."/>
            <person name="Cavanaugh K."/>
            <person name="Han R."/>
            <person name="Bertier L."/>
            <person name="Beede B."/>
            <person name="Kafkas S."/>
            <person name="Golino D."/>
            <person name="Preece J."/>
            <person name="Michelmore R."/>
        </authorList>
    </citation>
    <scope>NUCLEOTIDE SEQUENCE [LARGE SCALE GENOMIC DNA]</scope>
</reference>
<sequence>MTYAKKCWSYPNQNSMAAALSVAHSFLNKNGSTQELRGRSYPRLFVLLACQSREPMETSRSTETKKEKKEKNYKLLFSQLFIGAEKFGKGFKENLSPQRKGDWKDLVLMSLSFAVYVYMSQRIVCAYCAWMSMPKQSW</sequence>
<comment type="caution">
    <text evidence="1">The sequence shown here is derived from an EMBL/GenBank/DDBJ whole genome shotgun (WGS) entry which is preliminary data.</text>
</comment>
<organism evidence="1 2">
    <name type="scientific">Pistacia atlantica</name>
    <dbReference type="NCBI Taxonomy" id="434234"/>
    <lineage>
        <taxon>Eukaryota</taxon>
        <taxon>Viridiplantae</taxon>
        <taxon>Streptophyta</taxon>
        <taxon>Embryophyta</taxon>
        <taxon>Tracheophyta</taxon>
        <taxon>Spermatophyta</taxon>
        <taxon>Magnoliopsida</taxon>
        <taxon>eudicotyledons</taxon>
        <taxon>Gunneridae</taxon>
        <taxon>Pentapetalae</taxon>
        <taxon>rosids</taxon>
        <taxon>malvids</taxon>
        <taxon>Sapindales</taxon>
        <taxon>Anacardiaceae</taxon>
        <taxon>Pistacia</taxon>
    </lineage>
</organism>